<proteinExistence type="predicted"/>
<accession>A0A9P9ETR7</accession>
<keyword evidence="8 10" id="KW-0472">Membrane</keyword>
<dbReference type="Pfam" id="PF01151">
    <property type="entry name" value="ELO"/>
    <property type="match status" value="1"/>
</dbReference>
<evidence type="ECO:0000313" key="12">
    <source>
        <dbReference type="Proteomes" id="UP000738349"/>
    </source>
</evidence>
<dbReference type="GO" id="GO:0016020">
    <property type="term" value="C:membrane"/>
    <property type="evidence" value="ECO:0007669"/>
    <property type="project" value="UniProtKB-SubCell"/>
</dbReference>
<name>A0A9P9ETR7_9HYPO</name>
<feature type="transmembrane region" description="Helical" evidence="10">
    <location>
        <begin position="20"/>
        <end position="38"/>
    </location>
</feature>
<keyword evidence="5" id="KW-0276">Fatty acid metabolism</keyword>
<feature type="transmembrane region" description="Helical" evidence="10">
    <location>
        <begin position="59"/>
        <end position="78"/>
    </location>
</feature>
<evidence type="ECO:0000256" key="9">
    <source>
        <dbReference type="ARBA" id="ARBA00023160"/>
    </source>
</evidence>
<protein>
    <recommendedName>
        <fullName evidence="13">Very-long-chain 3-oxoacyl-CoA synthase</fullName>
    </recommendedName>
</protein>
<evidence type="ECO:0000256" key="3">
    <source>
        <dbReference type="ARBA" id="ARBA00022679"/>
    </source>
</evidence>
<dbReference type="EMBL" id="JAGMUV010000009">
    <property type="protein sequence ID" value="KAH7143734.1"/>
    <property type="molecule type" value="Genomic_DNA"/>
</dbReference>
<feature type="transmembrane region" description="Helical" evidence="10">
    <location>
        <begin position="193"/>
        <end position="212"/>
    </location>
</feature>
<dbReference type="AlphaFoldDB" id="A0A9P9ETR7"/>
<comment type="subcellular location">
    <subcellularLocation>
        <location evidence="1">Membrane</location>
        <topology evidence="1">Multi-pass membrane protein</topology>
    </subcellularLocation>
</comment>
<evidence type="ECO:0000256" key="4">
    <source>
        <dbReference type="ARBA" id="ARBA00022692"/>
    </source>
</evidence>
<keyword evidence="9" id="KW-0275">Fatty acid biosynthesis</keyword>
<reference evidence="11" key="1">
    <citation type="journal article" date="2021" name="Nat. Commun.">
        <title>Genetic determinants of endophytism in the Arabidopsis root mycobiome.</title>
        <authorList>
            <person name="Mesny F."/>
            <person name="Miyauchi S."/>
            <person name="Thiergart T."/>
            <person name="Pickel B."/>
            <person name="Atanasova L."/>
            <person name="Karlsson M."/>
            <person name="Huettel B."/>
            <person name="Barry K.W."/>
            <person name="Haridas S."/>
            <person name="Chen C."/>
            <person name="Bauer D."/>
            <person name="Andreopoulos W."/>
            <person name="Pangilinan J."/>
            <person name="LaButti K."/>
            <person name="Riley R."/>
            <person name="Lipzen A."/>
            <person name="Clum A."/>
            <person name="Drula E."/>
            <person name="Henrissat B."/>
            <person name="Kohler A."/>
            <person name="Grigoriev I.V."/>
            <person name="Martin F.M."/>
            <person name="Hacquard S."/>
        </authorList>
    </citation>
    <scope>NUCLEOTIDE SEQUENCE</scope>
    <source>
        <strain evidence="11">MPI-CAGE-AT-0147</strain>
    </source>
</reference>
<evidence type="ECO:0000256" key="6">
    <source>
        <dbReference type="ARBA" id="ARBA00022989"/>
    </source>
</evidence>
<evidence type="ECO:0000256" key="5">
    <source>
        <dbReference type="ARBA" id="ARBA00022832"/>
    </source>
</evidence>
<gene>
    <name evidence="11" type="ORF">EDB81DRAFT_796258</name>
</gene>
<evidence type="ECO:0000256" key="7">
    <source>
        <dbReference type="ARBA" id="ARBA00023098"/>
    </source>
</evidence>
<evidence type="ECO:0000256" key="8">
    <source>
        <dbReference type="ARBA" id="ARBA00023136"/>
    </source>
</evidence>
<dbReference type="Proteomes" id="UP000738349">
    <property type="component" value="Unassembled WGS sequence"/>
</dbReference>
<evidence type="ECO:0000256" key="10">
    <source>
        <dbReference type="SAM" id="Phobius"/>
    </source>
</evidence>
<keyword evidence="12" id="KW-1185">Reference proteome</keyword>
<dbReference type="GO" id="GO:0006633">
    <property type="term" value="P:fatty acid biosynthetic process"/>
    <property type="evidence" value="ECO:0007669"/>
    <property type="project" value="UniProtKB-KW"/>
</dbReference>
<evidence type="ECO:0000313" key="11">
    <source>
        <dbReference type="EMBL" id="KAH7143734.1"/>
    </source>
</evidence>
<evidence type="ECO:0000256" key="2">
    <source>
        <dbReference type="ARBA" id="ARBA00022516"/>
    </source>
</evidence>
<dbReference type="OrthoDB" id="434092at2759"/>
<comment type="caution">
    <text evidence="11">The sequence shown here is derived from an EMBL/GenBank/DDBJ whole genome shotgun (WGS) entry which is preliminary data.</text>
</comment>
<keyword evidence="2" id="KW-0444">Lipid biosynthesis</keyword>
<keyword evidence="6 10" id="KW-1133">Transmembrane helix</keyword>
<evidence type="ECO:0000256" key="1">
    <source>
        <dbReference type="ARBA" id="ARBA00004141"/>
    </source>
</evidence>
<organism evidence="11 12">
    <name type="scientific">Dactylonectria macrodidyma</name>
    <dbReference type="NCBI Taxonomy" id="307937"/>
    <lineage>
        <taxon>Eukaryota</taxon>
        <taxon>Fungi</taxon>
        <taxon>Dikarya</taxon>
        <taxon>Ascomycota</taxon>
        <taxon>Pezizomycotina</taxon>
        <taxon>Sordariomycetes</taxon>
        <taxon>Hypocreomycetidae</taxon>
        <taxon>Hypocreales</taxon>
        <taxon>Nectriaceae</taxon>
        <taxon>Dactylonectria</taxon>
    </lineage>
</organism>
<dbReference type="GO" id="GO:0009922">
    <property type="term" value="F:fatty acid elongase activity"/>
    <property type="evidence" value="ECO:0007669"/>
    <property type="project" value="InterPro"/>
</dbReference>
<keyword evidence="4 10" id="KW-0812">Transmembrane</keyword>
<keyword evidence="7" id="KW-0443">Lipid metabolism</keyword>
<sequence length="233" mass="26001">MLFDSITSYADTGNFDGRSIFQGMGFMICQTLLFVAAWKAIDSYVSHNGPIAQARTFTFLNSWAYSAASFVLMILIASPSHEKTARSLYHASKFWEYIDVLGVRAGGGLIDLHFAFHHLTTPYLSYVRVVLHSDGWRVLAMLNTLHHGLMYAYFGGAGLLRPALEVTGTIQLVVGISGEAWMLWARLGKAEEVVWPHAVGLGLLSSYLVLWVRDVRMRRRQHVGDGQSSTKEE</sequence>
<dbReference type="InterPro" id="IPR002076">
    <property type="entry name" value="ELO_fam"/>
</dbReference>
<keyword evidence="3" id="KW-0808">Transferase</keyword>
<evidence type="ECO:0008006" key="13">
    <source>
        <dbReference type="Google" id="ProtNLM"/>
    </source>
</evidence>